<evidence type="ECO:0000259" key="2">
    <source>
        <dbReference type="Pfam" id="PF00248"/>
    </source>
</evidence>
<sequence>MLQRKLGDVGVGAIGLGALPMSVEGRPDRAQSVATIHAALDCGVTLIDTADCYGIGPGEVGHNERLIGEVLAARGAEASGVVVATKGGQYRTPDGGYHANGRPEHLRLACEASLRATGRDHIDLYQLHAVDPAVPFLDAVGALAGLQREGKVRMVGLSNVTVPQIIEAGTVVAVVSVQNRLSPGSLAGLAELRHCAAAGIAFLPWAPLGGLRVRGTEPAGTSVFAAIGAERGWSAQRVCLAWHLALAPVTIPIPGASRPGSIIDSASAAASTLSGAELARIDEALGIGAEDRPA</sequence>
<dbReference type="PANTHER" id="PTHR43625">
    <property type="entry name" value="AFLATOXIN B1 ALDEHYDE REDUCTASE"/>
    <property type="match status" value="1"/>
</dbReference>
<dbReference type="EMBL" id="BOMV01000026">
    <property type="protein sequence ID" value="GIE95216.1"/>
    <property type="molecule type" value="Genomic_DNA"/>
</dbReference>
<comment type="caution">
    <text evidence="3">The sequence shown here is derived from an EMBL/GenBank/DDBJ whole genome shotgun (WGS) entry which is preliminary data.</text>
</comment>
<evidence type="ECO:0000313" key="3">
    <source>
        <dbReference type="EMBL" id="GIE95216.1"/>
    </source>
</evidence>
<dbReference type="Gene3D" id="3.20.20.100">
    <property type="entry name" value="NADP-dependent oxidoreductase domain"/>
    <property type="match status" value="1"/>
</dbReference>
<accession>A0A919K243</accession>
<evidence type="ECO:0000256" key="1">
    <source>
        <dbReference type="ARBA" id="ARBA00023002"/>
    </source>
</evidence>
<dbReference type="SUPFAM" id="SSF51430">
    <property type="entry name" value="NAD(P)-linked oxidoreductase"/>
    <property type="match status" value="1"/>
</dbReference>
<dbReference type="Proteomes" id="UP000636960">
    <property type="component" value="Unassembled WGS sequence"/>
</dbReference>
<keyword evidence="1" id="KW-0560">Oxidoreductase</keyword>
<gene>
    <name evidence="3" type="ORF">Ari01nite_26810</name>
</gene>
<name>A0A919K243_9ACTN</name>
<dbReference type="InterPro" id="IPR050791">
    <property type="entry name" value="Aldo-Keto_reductase"/>
</dbReference>
<protein>
    <submittedName>
        <fullName evidence="3">Oxidoreductase</fullName>
    </submittedName>
</protein>
<dbReference type="GO" id="GO:0016491">
    <property type="term" value="F:oxidoreductase activity"/>
    <property type="evidence" value="ECO:0007669"/>
    <property type="project" value="UniProtKB-KW"/>
</dbReference>
<evidence type="ECO:0000313" key="4">
    <source>
        <dbReference type="Proteomes" id="UP000636960"/>
    </source>
</evidence>
<dbReference type="AlphaFoldDB" id="A0A919K243"/>
<organism evidence="3 4">
    <name type="scientific">Paractinoplanes rishiriensis</name>
    <dbReference type="NCBI Taxonomy" id="1050105"/>
    <lineage>
        <taxon>Bacteria</taxon>
        <taxon>Bacillati</taxon>
        <taxon>Actinomycetota</taxon>
        <taxon>Actinomycetes</taxon>
        <taxon>Micromonosporales</taxon>
        <taxon>Micromonosporaceae</taxon>
        <taxon>Paractinoplanes</taxon>
    </lineage>
</organism>
<dbReference type="GO" id="GO:0005737">
    <property type="term" value="C:cytoplasm"/>
    <property type="evidence" value="ECO:0007669"/>
    <property type="project" value="TreeGrafter"/>
</dbReference>
<dbReference type="InterPro" id="IPR036812">
    <property type="entry name" value="NAD(P)_OxRdtase_dom_sf"/>
</dbReference>
<reference evidence="3" key="1">
    <citation type="submission" date="2021-01" db="EMBL/GenBank/DDBJ databases">
        <title>Whole genome shotgun sequence of Actinoplanes rishiriensis NBRC 108556.</title>
        <authorList>
            <person name="Komaki H."/>
            <person name="Tamura T."/>
        </authorList>
    </citation>
    <scope>NUCLEOTIDE SEQUENCE</scope>
    <source>
        <strain evidence="3">NBRC 108556</strain>
    </source>
</reference>
<dbReference type="Pfam" id="PF00248">
    <property type="entry name" value="Aldo_ket_red"/>
    <property type="match status" value="1"/>
</dbReference>
<keyword evidence="4" id="KW-1185">Reference proteome</keyword>
<dbReference type="CDD" id="cd19088">
    <property type="entry name" value="AKR_AKR13B1"/>
    <property type="match status" value="1"/>
</dbReference>
<dbReference type="PANTHER" id="PTHR43625:SF40">
    <property type="entry name" value="ALDO-KETO REDUCTASE YAKC [NADP(+)]"/>
    <property type="match status" value="1"/>
</dbReference>
<proteinExistence type="predicted"/>
<feature type="domain" description="NADP-dependent oxidoreductase" evidence="2">
    <location>
        <begin position="14"/>
        <end position="284"/>
    </location>
</feature>
<dbReference type="InterPro" id="IPR023210">
    <property type="entry name" value="NADP_OxRdtase_dom"/>
</dbReference>